<sequence>MSKYRHFTNNKVFIFRVFVCLLVFTCLLSNVCFAAPEEVSLSVYFNETNIQKGIVIPLVSWSKSLTIPNGGGTLTSNVWRSTFAEGPGNTLNWDYQVSAVYEGNKKVIMIKTEWWCTASLRNSASISMSITVNDKSWIESFSAGSSSSWQNVSTRKFSWTNDNGAKIAWYRSNFSIGPKIDYRDDSVCTYNTAYVKVQGYPQTFMITASI</sequence>
<keyword evidence="3" id="KW-1185">Reference proteome</keyword>
<evidence type="ECO:0000313" key="2">
    <source>
        <dbReference type="EMBL" id="WPX09448.1"/>
    </source>
</evidence>
<name>A0ABZ0U4B9_9FIRM</name>
<proteinExistence type="predicted"/>
<dbReference type="RefSeq" id="WP_052661790.1">
    <property type="nucleotide sequence ID" value="NZ_CP139957.1"/>
</dbReference>
<reference evidence="2 3" key="1">
    <citation type="submission" date="2023-12" db="EMBL/GenBank/DDBJ databases">
        <authorList>
            <person name="Manesh M.J.H."/>
            <person name="Bing R.G."/>
            <person name="Willard D.J."/>
            <person name="Kelly R.M."/>
        </authorList>
    </citation>
    <scope>NUCLEOTIDE SEQUENCE [LARGE SCALE GENOMIC DNA]</scope>
    <source>
        <strain evidence="2 3">DSM 8977</strain>
    </source>
</reference>
<feature type="signal peptide" evidence="1">
    <location>
        <begin position="1"/>
        <end position="34"/>
    </location>
</feature>
<organism evidence="2 3">
    <name type="scientific">Anaerocellum danielii</name>
    <dbReference type="NCBI Taxonomy" id="1387557"/>
    <lineage>
        <taxon>Bacteria</taxon>
        <taxon>Bacillati</taxon>
        <taxon>Bacillota</taxon>
        <taxon>Bacillota incertae sedis</taxon>
        <taxon>Caldicellulosiruptorales</taxon>
        <taxon>Caldicellulosiruptoraceae</taxon>
        <taxon>Anaerocellum</taxon>
    </lineage>
</organism>
<dbReference type="Proteomes" id="UP001322744">
    <property type="component" value="Chromosome"/>
</dbReference>
<dbReference type="EMBL" id="CP139957">
    <property type="protein sequence ID" value="WPX09448.1"/>
    <property type="molecule type" value="Genomic_DNA"/>
</dbReference>
<accession>A0ABZ0U4B9</accession>
<evidence type="ECO:0000313" key="3">
    <source>
        <dbReference type="Proteomes" id="UP001322744"/>
    </source>
</evidence>
<evidence type="ECO:0000256" key="1">
    <source>
        <dbReference type="SAM" id="SignalP"/>
    </source>
</evidence>
<gene>
    <name evidence="2" type="ORF">SOJ16_000657</name>
</gene>
<protein>
    <submittedName>
        <fullName evidence="2">Uncharacterized protein</fullName>
    </submittedName>
</protein>
<feature type="chain" id="PRO_5047471225" evidence="1">
    <location>
        <begin position="35"/>
        <end position="210"/>
    </location>
</feature>
<keyword evidence="1" id="KW-0732">Signal</keyword>